<reference evidence="3" key="1">
    <citation type="journal article" date="2019" name="Int. J. Syst. Evol. Microbiol.">
        <title>The Global Catalogue of Microorganisms (GCM) 10K type strain sequencing project: providing services to taxonomists for standard genome sequencing and annotation.</title>
        <authorList>
            <consortium name="The Broad Institute Genomics Platform"/>
            <consortium name="The Broad Institute Genome Sequencing Center for Infectious Disease"/>
            <person name="Wu L."/>
            <person name="Ma J."/>
        </authorList>
    </citation>
    <scope>NUCLEOTIDE SEQUENCE [LARGE SCALE GENOMIC DNA]</scope>
    <source>
        <strain evidence="3">CGMCC 4.7682</strain>
    </source>
</reference>
<protein>
    <submittedName>
        <fullName evidence="2">Uncharacterized protein</fullName>
    </submittedName>
</protein>
<feature type="transmembrane region" description="Helical" evidence="1">
    <location>
        <begin position="307"/>
        <end position="329"/>
    </location>
</feature>
<keyword evidence="3" id="KW-1185">Reference proteome</keyword>
<accession>A0ABV7QLV1</accession>
<keyword evidence="1" id="KW-0812">Transmembrane</keyword>
<feature type="transmembrane region" description="Helical" evidence="1">
    <location>
        <begin position="20"/>
        <end position="38"/>
    </location>
</feature>
<sequence>MTTDALEIPAGHPARRPAAWALWCSILTGVVFTAWAYATTQFPGISASTPWQDDPYHGMISFTEFLVPAMTVLLAVRASLWRRGQPQPVFRINQLARGCLVSSALVALTVLTDVVATVLAADRDRWDAKTPGLVASLLPLALLAATSFTLHRTALRQLPHTESGRPDGDWLDDLAELVRRIAGVRLDRPLGFVRDHIVAFAVLLSALAGIGVASMQALGEGGEPPLLYGMSVLVGFGGFLAFCLISNAVLHIAVPRGADAARPGRIRQAARVAVIAGALTLPAAAVLRDRIWQLLGHRAEVDSVGTYASITLITAMLIGLLVFGAAAAVSRGGRGRAASL</sequence>
<dbReference type="RefSeq" id="WP_377872238.1">
    <property type="nucleotide sequence ID" value="NZ_JBHMAY010000037.1"/>
</dbReference>
<keyword evidence="1" id="KW-1133">Transmembrane helix</keyword>
<feature type="transmembrane region" description="Helical" evidence="1">
    <location>
        <begin position="269"/>
        <end position="287"/>
    </location>
</feature>
<dbReference type="Proteomes" id="UP001595764">
    <property type="component" value="Unassembled WGS sequence"/>
</dbReference>
<feature type="transmembrane region" description="Helical" evidence="1">
    <location>
        <begin position="133"/>
        <end position="150"/>
    </location>
</feature>
<feature type="transmembrane region" description="Helical" evidence="1">
    <location>
        <begin position="58"/>
        <end position="78"/>
    </location>
</feature>
<keyword evidence="1" id="KW-0472">Membrane</keyword>
<gene>
    <name evidence="2" type="ORF">ACFORO_29345</name>
</gene>
<feature type="transmembrane region" description="Helical" evidence="1">
    <location>
        <begin position="225"/>
        <end position="249"/>
    </location>
</feature>
<comment type="caution">
    <text evidence="2">The sequence shown here is derived from an EMBL/GenBank/DDBJ whole genome shotgun (WGS) entry which is preliminary data.</text>
</comment>
<feature type="transmembrane region" description="Helical" evidence="1">
    <location>
        <begin position="197"/>
        <end position="219"/>
    </location>
</feature>
<proteinExistence type="predicted"/>
<dbReference type="EMBL" id="JBHRWI010000039">
    <property type="protein sequence ID" value="MFC3514306.1"/>
    <property type="molecule type" value="Genomic_DNA"/>
</dbReference>
<organism evidence="2 3">
    <name type="scientific">Amycolatopsis halotolerans</name>
    <dbReference type="NCBI Taxonomy" id="330083"/>
    <lineage>
        <taxon>Bacteria</taxon>
        <taxon>Bacillati</taxon>
        <taxon>Actinomycetota</taxon>
        <taxon>Actinomycetes</taxon>
        <taxon>Pseudonocardiales</taxon>
        <taxon>Pseudonocardiaceae</taxon>
        <taxon>Amycolatopsis</taxon>
    </lineage>
</organism>
<evidence type="ECO:0000313" key="3">
    <source>
        <dbReference type="Proteomes" id="UP001595764"/>
    </source>
</evidence>
<evidence type="ECO:0000313" key="2">
    <source>
        <dbReference type="EMBL" id="MFC3514306.1"/>
    </source>
</evidence>
<feature type="transmembrane region" description="Helical" evidence="1">
    <location>
        <begin position="99"/>
        <end position="121"/>
    </location>
</feature>
<name>A0ABV7QLV1_9PSEU</name>
<evidence type="ECO:0000256" key="1">
    <source>
        <dbReference type="SAM" id="Phobius"/>
    </source>
</evidence>